<dbReference type="EnsemblPlants" id="AVESA.00010b.r2.7AG1204990.1">
    <property type="protein sequence ID" value="AVESA.00010b.r2.7AG1204990.1.CDS"/>
    <property type="gene ID" value="AVESA.00010b.r2.7AG1204990"/>
</dbReference>
<evidence type="ECO:0000313" key="1">
    <source>
        <dbReference type="EnsemblPlants" id="AVESA.00010b.r2.7AG1204990.1.CDS"/>
    </source>
</evidence>
<proteinExistence type="predicted"/>
<keyword evidence="2" id="KW-1185">Reference proteome</keyword>
<evidence type="ECO:0000313" key="2">
    <source>
        <dbReference type="Proteomes" id="UP001732700"/>
    </source>
</evidence>
<sequence>MASAATTAAAEWEAEARKVLVARKPAFGLPTGCPTCLPALLYLRMAKVPFDIHVDTSFPDADHIPYVEFSECVAFNNEKGGVIEYLKEEKIVDLTSNLPSDSYPDLLSTKAMVSTWLADALQYELWVVTDRSVAQDIYFSDLSWPIGKILHWKKTRDVKQLLGITKLNAAEREDEIYRKANAAYDALSMRLGDQAFLFDNRPTDVDALFLGHVLFVLNALPGTSTLRSYLQNHDNLVNFAERMKVQLVAVDSSSGGSGSSAPSSSSMPRKGTSSGQNELLDPRRRREKPIALQALLVGCSEITKSNNILTYLVTRLEAHFVQASTRISSGTNDLLQNPRRRQEQPTTLQALLVGCNAITKLTNLLTSTTRLKPPL</sequence>
<reference evidence="1" key="2">
    <citation type="submission" date="2025-09" db="UniProtKB">
        <authorList>
            <consortium name="EnsemblPlants"/>
        </authorList>
    </citation>
    <scope>IDENTIFICATION</scope>
</reference>
<protein>
    <submittedName>
        <fullName evidence="1">Uncharacterized protein</fullName>
    </submittedName>
</protein>
<name>A0ACD5ZTK8_AVESA</name>
<dbReference type="Proteomes" id="UP001732700">
    <property type="component" value="Chromosome 7A"/>
</dbReference>
<organism evidence="1 2">
    <name type="scientific">Avena sativa</name>
    <name type="common">Oat</name>
    <dbReference type="NCBI Taxonomy" id="4498"/>
    <lineage>
        <taxon>Eukaryota</taxon>
        <taxon>Viridiplantae</taxon>
        <taxon>Streptophyta</taxon>
        <taxon>Embryophyta</taxon>
        <taxon>Tracheophyta</taxon>
        <taxon>Spermatophyta</taxon>
        <taxon>Magnoliopsida</taxon>
        <taxon>Liliopsida</taxon>
        <taxon>Poales</taxon>
        <taxon>Poaceae</taxon>
        <taxon>BOP clade</taxon>
        <taxon>Pooideae</taxon>
        <taxon>Poodae</taxon>
        <taxon>Poeae</taxon>
        <taxon>Poeae Chloroplast Group 1 (Aveneae type)</taxon>
        <taxon>Aveninae</taxon>
        <taxon>Avena</taxon>
    </lineage>
</organism>
<accession>A0ACD5ZTK8</accession>
<reference evidence="1" key="1">
    <citation type="submission" date="2021-05" db="EMBL/GenBank/DDBJ databases">
        <authorList>
            <person name="Scholz U."/>
            <person name="Mascher M."/>
            <person name="Fiebig A."/>
        </authorList>
    </citation>
    <scope>NUCLEOTIDE SEQUENCE [LARGE SCALE GENOMIC DNA]</scope>
</reference>